<comment type="function">
    <text evidence="1">Catalyzes the phosphorylation of riboflavin to FMN followed by the adenylation of FMN to FAD.</text>
</comment>
<evidence type="ECO:0000256" key="11">
    <source>
        <dbReference type="ARBA" id="ARBA00022840"/>
    </source>
</evidence>
<evidence type="ECO:0000256" key="6">
    <source>
        <dbReference type="ARBA" id="ARBA00022679"/>
    </source>
</evidence>
<sequence length="317" mass="35956">MKIYKSLDDFPVITRPVVTIGTFDGVHLGHQKILKRIHKIAQRIKGETVLVTFWPHPRMVLFPEEHGVRLLSSFDEKCRLLASFGVDHLVFIPFTKDFSEMPSEEFIRSVLVEKIRTKILVIGYDHRFGKGREGSFDHLKARQKDYHFELEEIPRQDIDNVGISSTKIRKALESGDIATANEFLGKPYSLEGVVIRGDQIGRTLGFPTANIKIEESNKLIPMDGAYLVRVNTGSDSYGGMLNIGKRPTVSGAVKNIEVNVLNFEGDLYGKNIEVEFLEFLRPEKKFGNLEALKEQLQKDRQQALAYFGSGKIKPHDK</sequence>
<dbReference type="PANTHER" id="PTHR22749:SF6">
    <property type="entry name" value="RIBOFLAVIN KINASE"/>
    <property type="match status" value="1"/>
</dbReference>
<evidence type="ECO:0000256" key="8">
    <source>
        <dbReference type="ARBA" id="ARBA00022741"/>
    </source>
</evidence>
<keyword evidence="10 15" id="KW-0274">FAD</keyword>
<dbReference type="PIRSF" id="PIRSF004491">
    <property type="entry name" value="FAD_Synth"/>
    <property type="match status" value="1"/>
</dbReference>
<dbReference type="EMBL" id="JAUFQS010000002">
    <property type="protein sequence ID" value="MDN3686394.1"/>
    <property type="molecule type" value="Genomic_DNA"/>
</dbReference>
<keyword evidence="12" id="KW-0511">Multifunctional enzyme</keyword>
<evidence type="ECO:0000256" key="9">
    <source>
        <dbReference type="ARBA" id="ARBA00022777"/>
    </source>
</evidence>
<dbReference type="NCBIfam" id="NF004160">
    <property type="entry name" value="PRK05627.1-3"/>
    <property type="match status" value="1"/>
</dbReference>
<evidence type="ECO:0000256" key="10">
    <source>
        <dbReference type="ARBA" id="ARBA00022827"/>
    </source>
</evidence>
<dbReference type="NCBIfam" id="TIGR00125">
    <property type="entry name" value="cyt_tran_rel"/>
    <property type="match status" value="1"/>
</dbReference>
<keyword evidence="11 15" id="KW-0067">ATP-binding</keyword>
<dbReference type="Gene3D" id="3.40.50.620">
    <property type="entry name" value="HUPs"/>
    <property type="match status" value="1"/>
</dbReference>
<name>A0ABT8C0V2_9BACT</name>
<dbReference type="RefSeq" id="WP_163386891.1">
    <property type="nucleotide sequence ID" value="NZ_JAUFQS010000002.1"/>
</dbReference>
<accession>A0ABT8C0V2</accession>
<keyword evidence="9 15" id="KW-0418">Kinase</keyword>
<evidence type="ECO:0000256" key="3">
    <source>
        <dbReference type="ARBA" id="ARBA00005201"/>
    </source>
</evidence>
<dbReference type="SUPFAM" id="SSF82114">
    <property type="entry name" value="Riboflavin kinase-like"/>
    <property type="match status" value="1"/>
</dbReference>
<reference evidence="18" key="1">
    <citation type="journal article" date="2019" name="Int. J. Syst. Evol. Microbiol.">
        <title>The Global Catalogue of Microorganisms (GCM) 10K type strain sequencing project: providing services to taxonomists for standard genome sequencing and annotation.</title>
        <authorList>
            <consortium name="The Broad Institute Genomics Platform"/>
            <consortium name="The Broad Institute Genome Sequencing Center for Infectious Disease"/>
            <person name="Wu L."/>
            <person name="Ma J."/>
        </authorList>
    </citation>
    <scope>NUCLEOTIDE SEQUENCE [LARGE SCALE GENOMIC DNA]</scope>
    <source>
        <strain evidence="18">CECT 7706</strain>
    </source>
</reference>
<dbReference type="SUPFAM" id="SSF52374">
    <property type="entry name" value="Nucleotidylyl transferase"/>
    <property type="match status" value="1"/>
</dbReference>
<dbReference type="InterPro" id="IPR023465">
    <property type="entry name" value="Riboflavin_kinase_dom_sf"/>
</dbReference>
<dbReference type="NCBIfam" id="NF004162">
    <property type="entry name" value="PRK05627.1-5"/>
    <property type="match status" value="1"/>
</dbReference>
<feature type="domain" description="Riboflavin kinase" evidence="16">
    <location>
        <begin position="183"/>
        <end position="308"/>
    </location>
</feature>
<keyword evidence="5 15" id="KW-0288">FMN</keyword>
<evidence type="ECO:0000313" key="17">
    <source>
        <dbReference type="EMBL" id="MDN3686394.1"/>
    </source>
</evidence>
<evidence type="ECO:0000256" key="13">
    <source>
        <dbReference type="ARBA" id="ARBA00047880"/>
    </source>
</evidence>
<proteinExistence type="inferred from homology"/>
<dbReference type="EC" id="2.7.7.2" evidence="15"/>
<evidence type="ECO:0000256" key="7">
    <source>
        <dbReference type="ARBA" id="ARBA00022695"/>
    </source>
</evidence>
<dbReference type="InterPro" id="IPR023468">
    <property type="entry name" value="Riboflavin_kinase"/>
</dbReference>
<gene>
    <name evidence="17" type="ORF">QWZ15_01020</name>
</gene>
<dbReference type="InterPro" id="IPR002606">
    <property type="entry name" value="Riboflavin_kinase_bac"/>
</dbReference>
<evidence type="ECO:0000256" key="15">
    <source>
        <dbReference type="PIRNR" id="PIRNR004491"/>
    </source>
</evidence>
<evidence type="ECO:0000256" key="5">
    <source>
        <dbReference type="ARBA" id="ARBA00022643"/>
    </source>
</evidence>
<organism evidence="17 18">
    <name type="scientific">Cyclobacterium jeungdonense</name>
    <dbReference type="NCBI Taxonomy" id="708087"/>
    <lineage>
        <taxon>Bacteria</taxon>
        <taxon>Pseudomonadati</taxon>
        <taxon>Bacteroidota</taxon>
        <taxon>Cytophagia</taxon>
        <taxon>Cytophagales</taxon>
        <taxon>Cyclobacteriaceae</taxon>
        <taxon>Cyclobacterium</taxon>
    </lineage>
</organism>
<dbReference type="InterPro" id="IPR014729">
    <property type="entry name" value="Rossmann-like_a/b/a_fold"/>
</dbReference>
<evidence type="ECO:0000256" key="4">
    <source>
        <dbReference type="ARBA" id="ARBA00022630"/>
    </source>
</evidence>
<dbReference type="NCBIfam" id="TIGR00083">
    <property type="entry name" value="ribF"/>
    <property type="match status" value="1"/>
</dbReference>
<dbReference type="SMART" id="SM00904">
    <property type="entry name" value="Flavokinase"/>
    <property type="match status" value="1"/>
</dbReference>
<dbReference type="Proteomes" id="UP001236663">
    <property type="component" value="Unassembled WGS sequence"/>
</dbReference>
<comment type="similarity">
    <text evidence="15">Belongs to the ribF family.</text>
</comment>
<keyword evidence="6 15" id="KW-0808">Transferase</keyword>
<keyword evidence="18" id="KW-1185">Reference proteome</keyword>
<protein>
    <recommendedName>
        <fullName evidence="15">Riboflavin biosynthesis protein</fullName>
    </recommendedName>
    <domain>
        <recommendedName>
            <fullName evidence="15">Riboflavin kinase</fullName>
            <ecNumber evidence="15">2.7.1.26</ecNumber>
        </recommendedName>
        <alternativeName>
            <fullName evidence="15">Flavokinase</fullName>
        </alternativeName>
    </domain>
    <domain>
        <recommendedName>
            <fullName evidence="15">FMN adenylyltransferase</fullName>
            <ecNumber evidence="15">2.7.7.2</ecNumber>
        </recommendedName>
        <alternativeName>
            <fullName evidence="15">FAD pyrophosphorylase</fullName>
        </alternativeName>
        <alternativeName>
            <fullName evidence="15">FAD synthase</fullName>
        </alternativeName>
    </domain>
</protein>
<dbReference type="InterPro" id="IPR015865">
    <property type="entry name" value="Riboflavin_kinase_bac/euk"/>
</dbReference>
<dbReference type="CDD" id="cd02064">
    <property type="entry name" value="FAD_synthetase_N"/>
    <property type="match status" value="1"/>
</dbReference>
<keyword evidence="7 15" id="KW-0548">Nucleotidyltransferase</keyword>
<evidence type="ECO:0000256" key="1">
    <source>
        <dbReference type="ARBA" id="ARBA00002121"/>
    </source>
</evidence>
<evidence type="ECO:0000313" key="18">
    <source>
        <dbReference type="Proteomes" id="UP001236663"/>
    </source>
</evidence>
<dbReference type="InterPro" id="IPR015864">
    <property type="entry name" value="FAD_synthase"/>
</dbReference>
<comment type="catalytic activity">
    <reaction evidence="14 15">
        <text>FMN + ATP + H(+) = FAD + diphosphate</text>
        <dbReference type="Rhea" id="RHEA:17237"/>
        <dbReference type="ChEBI" id="CHEBI:15378"/>
        <dbReference type="ChEBI" id="CHEBI:30616"/>
        <dbReference type="ChEBI" id="CHEBI:33019"/>
        <dbReference type="ChEBI" id="CHEBI:57692"/>
        <dbReference type="ChEBI" id="CHEBI:58210"/>
        <dbReference type="EC" id="2.7.7.2"/>
    </reaction>
</comment>
<dbReference type="PANTHER" id="PTHR22749">
    <property type="entry name" value="RIBOFLAVIN KINASE/FMN ADENYLYLTRANSFERASE"/>
    <property type="match status" value="1"/>
</dbReference>
<evidence type="ECO:0000256" key="2">
    <source>
        <dbReference type="ARBA" id="ARBA00004726"/>
    </source>
</evidence>
<keyword evidence="8 15" id="KW-0547">Nucleotide-binding</keyword>
<dbReference type="InterPro" id="IPR004821">
    <property type="entry name" value="Cyt_trans-like"/>
</dbReference>
<dbReference type="Gene3D" id="2.40.30.30">
    <property type="entry name" value="Riboflavin kinase-like"/>
    <property type="match status" value="1"/>
</dbReference>
<evidence type="ECO:0000256" key="14">
    <source>
        <dbReference type="ARBA" id="ARBA00049494"/>
    </source>
</evidence>
<comment type="caution">
    <text evidence="17">The sequence shown here is derived from an EMBL/GenBank/DDBJ whole genome shotgun (WGS) entry which is preliminary data.</text>
</comment>
<comment type="catalytic activity">
    <reaction evidence="13 15">
        <text>riboflavin + ATP = FMN + ADP + H(+)</text>
        <dbReference type="Rhea" id="RHEA:14357"/>
        <dbReference type="ChEBI" id="CHEBI:15378"/>
        <dbReference type="ChEBI" id="CHEBI:30616"/>
        <dbReference type="ChEBI" id="CHEBI:57986"/>
        <dbReference type="ChEBI" id="CHEBI:58210"/>
        <dbReference type="ChEBI" id="CHEBI:456216"/>
        <dbReference type="EC" id="2.7.1.26"/>
    </reaction>
</comment>
<comment type="pathway">
    <text evidence="3 15">Cofactor biosynthesis; FMN biosynthesis; FMN from riboflavin (ATP route): step 1/1.</text>
</comment>
<comment type="pathway">
    <text evidence="2 15">Cofactor biosynthesis; FAD biosynthesis; FAD from FMN: step 1/1.</text>
</comment>
<dbReference type="GO" id="GO:0008531">
    <property type="term" value="F:riboflavin kinase activity"/>
    <property type="evidence" value="ECO:0007669"/>
    <property type="project" value="UniProtKB-EC"/>
</dbReference>
<keyword evidence="4 15" id="KW-0285">Flavoprotein</keyword>
<evidence type="ECO:0000259" key="16">
    <source>
        <dbReference type="SMART" id="SM00904"/>
    </source>
</evidence>
<dbReference type="Pfam" id="PF01687">
    <property type="entry name" value="Flavokinase"/>
    <property type="match status" value="1"/>
</dbReference>
<dbReference type="EC" id="2.7.1.26" evidence="15"/>
<dbReference type="Pfam" id="PF06574">
    <property type="entry name" value="FAD_syn"/>
    <property type="match status" value="1"/>
</dbReference>
<evidence type="ECO:0000256" key="12">
    <source>
        <dbReference type="ARBA" id="ARBA00023268"/>
    </source>
</evidence>
<dbReference type="GO" id="GO:0003919">
    <property type="term" value="F:FMN adenylyltransferase activity"/>
    <property type="evidence" value="ECO:0007669"/>
    <property type="project" value="UniProtKB-EC"/>
</dbReference>